<dbReference type="OrthoDB" id="268311at2"/>
<dbReference type="GO" id="GO:0016787">
    <property type="term" value="F:hydrolase activity"/>
    <property type="evidence" value="ECO:0007669"/>
    <property type="project" value="UniProtKB-KW"/>
</dbReference>
<evidence type="ECO:0000313" key="4">
    <source>
        <dbReference type="Proteomes" id="UP000324974"/>
    </source>
</evidence>
<organism evidence="3 4">
    <name type="scientific">Limnoglobus roseus</name>
    <dbReference type="NCBI Taxonomy" id="2598579"/>
    <lineage>
        <taxon>Bacteria</taxon>
        <taxon>Pseudomonadati</taxon>
        <taxon>Planctomycetota</taxon>
        <taxon>Planctomycetia</taxon>
        <taxon>Gemmatales</taxon>
        <taxon>Gemmataceae</taxon>
        <taxon>Limnoglobus</taxon>
    </lineage>
</organism>
<dbReference type="InterPro" id="IPR050266">
    <property type="entry name" value="AB_hydrolase_sf"/>
</dbReference>
<keyword evidence="1 3" id="KW-0378">Hydrolase</keyword>
<dbReference type="Proteomes" id="UP000324974">
    <property type="component" value="Chromosome"/>
</dbReference>
<accession>A0A5C1ABN1</accession>
<protein>
    <submittedName>
        <fullName evidence="3">Alpha/beta hydrolase</fullName>
    </submittedName>
</protein>
<name>A0A5C1ABN1_9BACT</name>
<dbReference type="PRINTS" id="PR00111">
    <property type="entry name" value="ABHYDROLASE"/>
</dbReference>
<evidence type="ECO:0000313" key="3">
    <source>
        <dbReference type="EMBL" id="QEL15436.1"/>
    </source>
</evidence>
<keyword evidence="4" id="KW-1185">Reference proteome</keyword>
<dbReference type="Pfam" id="PF00561">
    <property type="entry name" value="Abhydrolase_1"/>
    <property type="match status" value="1"/>
</dbReference>
<proteinExistence type="predicted"/>
<dbReference type="InterPro" id="IPR000073">
    <property type="entry name" value="AB_hydrolase_1"/>
</dbReference>
<dbReference type="EMBL" id="CP042425">
    <property type="protein sequence ID" value="QEL15436.1"/>
    <property type="molecule type" value="Genomic_DNA"/>
</dbReference>
<dbReference type="AlphaFoldDB" id="A0A5C1ABN1"/>
<reference evidence="4" key="1">
    <citation type="submission" date="2019-08" db="EMBL/GenBank/DDBJ databases">
        <title>Limnoglobus roseus gen. nov., sp. nov., a novel freshwater planctomycete with a giant genome from the family Gemmataceae.</title>
        <authorList>
            <person name="Kulichevskaya I.S."/>
            <person name="Naumoff D.G."/>
            <person name="Miroshnikov K."/>
            <person name="Ivanova A."/>
            <person name="Philippov D.A."/>
            <person name="Hakobyan A."/>
            <person name="Rijpstra I.C."/>
            <person name="Sinninghe Damste J.S."/>
            <person name="Liesack W."/>
            <person name="Dedysh S.N."/>
        </authorList>
    </citation>
    <scope>NUCLEOTIDE SEQUENCE [LARGE SCALE GENOMIC DNA]</scope>
    <source>
        <strain evidence="4">PX52</strain>
    </source>
</reference>
<sequence length="284" mass="32354">MLTVTPDELRTAVRRFEQEAAWHVLPTPRYRMRYLTWGDGPRILVIVHGLNDQPRSFAMVMGHLVGDFRCVALDLPHGRGDGATLGAYRHADYARDLLALLDHLKLDQVDLLGSSFGSTISLRTAAEFPARIRRLVLQGGFARRPLLRWQRGLARLGRYWPWQMEQLIGRVTVMKHFEAPAFVSAPPDIFDFLMENSGPSPCRAVARRVLELNKLDLRPLLPRVRVPVLMLGGDRDTIVPREFEAEVERGLSDVRRVEFTPCGHYPQYTHPSAMAAEVRRFLAQ</sequence>
<dbReference type="RefSeq" id="WP_149110254.1">
    <property type="nucleotide sequence ID" value="NZ_CP042425.1"/>
</dbReference>
<dbReference type="GO" id="GO:0016020">
    <property type="term" value="C:membrane"/>
    <property type="evidence" value="ECO:0007669"/>
    <property type="project" value="TreeGrafter"/>
</dbReference>
<dbReference type="PANTHER" id="PTHR43798:SF31">
    <property type="entry name" value="AB HYDROLASE SUPERFAMILY PROTEIN YCLE"/>
    <property type="match status" value="1"/>
</dbReference>
<dbReference type="Gene3D" id="3.40.50.1820">
    <property type="entry name" value="alpha/beta hydrolase"/>
    <property type="match status" value="1"/>
</dbReference>
<dbReference type="KEGG" id="lrs:PX52LOC_02355"/>
<feature type="domain" description="AB hydrolase-1" evidence="2">
    <location>
        <begin position="43"/>
        <end position="170"/>
    </location>
</feature>
<gene>
    <name evidence="3" type="ORF">PX52LOC_02355</name>
</gene>
<evidence type="ECO:0000259" key="2">
    <source>
        <dbReference type="Pfam" id="PF00561"/>
    </source>
</evidence>
<dbReference type="InterPro" id="IPR029058">
    <property type="entry name" value="AB_hydrolase_fold"/>
</dbReference>
<dbReference type="SUPFAM" id="SSF53474">
    <property type="entry name" value="alpha/beta-Hydrolases"/>
    <property type="match status" value="1"/>
</dbReference>
<evidence type="ECO:0000256" key="1">
    <source>
        <dbReference type="ARBA" id="ARBA00022801"/>
    </source>
</evidence>
<dbReference type="PANTHER" id="PTHR43798">
    <property type="entry name" value="MONOACYLGLYCEROL LIPASE"/>
    <property type="match status" value="1"/>
</dbReference>